<sequence length="132" mass="14444">MSKPQWYEGTGRRKTAIARVRVFLGKEPMTINGVAVDSYFPGASAKREYERPLSLVNRLDSLTATVKVLGGGSHSQLGALVHGLANALIKFDPTFRSQLSVAGLLTRDSRMKESRKFGLAGKARAKKQSPKR</sequence>
<evidence type="ECO:0000256" key="4">
    <source>
        <dbReference type="ARBA" id="ARBA00035259"/>
    </source>
</evidence>
<dbReference type="PANTHER" id="PTHR21569:SF1">
    <property type="entry name" value="SMALL RIBOSOMAL SUBUNIT PROTEIN US9M"/>
    <property type="match status" value="1"/>
</dbReference>
<dbReference type="NCBIfam" id="NF001099">
    <property type="entry name" value="PRK00132.1"/>
    <property type="match status" value="1"/>
</dbReference>
<evidence type="ECO:0000256" key="1">
    <source>
        <dbReference type="ARBA" id="ARBA00005251"/>
    </source>
</evidence>
<reference evidence="6 7" key="1">
    <citation type="journal article" date="2016" name="Nat. Commun.">
        <title>Thousands of microbial genomes shed light on interconnected biogeochemical processes in an aquifer system.</title>
        <authorList>
            <person name="Anantharaman K."/>
            <person name="Brown C.T."/>
            <person name="Hug L.A."/>
            <person name="Sharon I."/>
            <person name="Castelle C.J."/>
            <person name="Probst A.J."/>
            <person name="Thomas B.C."/>
            <person name="Singh A."/>
            <person name="Wilkins M.J."/>
            <person name="Karaoz U."/>
            <person name="Brodie E.L."/>
            <person name="Williams K.H."/>
            <person name="Hubbard S.S."/>
            <person name="Banfield J.F."/>
        </authorList>
    </citation>
    <scope>NUCLEOTIDE SEQUENCE [LARGE SCALE GENOMIC DNA]</scope>
</reference>
<accession>A0A1G1WLY0</accession>
<gene>
    <name evidence="6" type="ORF">A3J50_01240</name>
</gene>
<evidence type="ECO:0000256" key="3">
    <source>
        <dbReference type="ARBA" id="ARBA00023274"/>
    </source>
</evidence>
<comment type="similarity">
    <text evidence="1">Belongs to the universal ribosomal protein uS9 family.</text>
</comment>
<dbReference type="InterPro" id="IPR000754">
    <property type="entry name" value="Ribosomal_uS9"/>
</dbReference>
<dbReference type="GO" id="GO:0003723">
    <property type="term" value="F:RNA binding"/>
    <property type="evidence" value="ECO:0007669"/>
    <property type="project" value="TreeGrafter"/>
</dbReference>
<dbReference type="PANTHER" id="PTHR21569">
    <property type="entry name" value="RIBOSOMAL PROTEIN S9"/>
    <property type="match status" value="1"/>
</dbReference>
<keyword evidence="2 6" id="KW-0689">Ribosomal protein</keyword>
<comment type="caution">
    <text evidence="6">The sequence shown here is derived from an EMBL/GenBank/DDBJ whole genome shotgun (WGS) entry which is preliminary data.</text>
</comment>
<dbReference type="Pfam" id="PF00380">
    <property type="entry name" value="Ribosomal_S9"/>
    <property type="match status" value="1"/>
</dbReference>
<organism evidence="6 7">
    <name type="scientific">Candidatus Woykebacteria bacterium RIFCSPHIGHO2_02_FULL_43_16b</name>
    <dbReference type="NCBI Taxonomy" id="1802601"/>
    <lineage>
        <taxon>Bacteria</taxon>
        <taxon>Candidatus Woykeibacteriota</taxon>
    </lineage>
</organism>
<evidence type="ECO:0000313" key="6">
    <source>
        <dbReference type="EMBL" id="OGY28752.1"/>
    </source>
</evidence>
<name>A0A1G1WLY0_9BACT</name>
<dbReference type="EMBL" id="MHCX01000045">
    <property type="protein sequence ID" value="OGY28752.1"/>
    <property type="molecule type" value="Genomic_DNA"/>
</dbReference>
<proteinExistence type="inferred from homology"/>
<evidence type="ECO:0000313" key="7">
    <source>
        <dbReference type="Proteomes" id="UP000177821"/>
    </source>
</evidence>
<dbReference type="GO" id="GO:0006412">
    <property type="term" value="P:translation"/>
    <property type="evidence" value="ECO:0007669"/>
    <property type="project" value="InterPro"/>
</dbReference>
<dbReference type="GO" id="GO:0003735">
    <property type="term" value="F:structural constituent of ribosome"/>
    <property type="evidence" value="ECO:0007669"/>
    <property type="project" value="InterPro"/>
</dbReference>
<dbReference type="InterPro" id="IPR023035">
    <property type="entry name" value="Ribosomal_uS9_bac/plastid"/>
</dbReference>
<dbReference type="InterPro" id="IPR014721">
    <property type="entry name" value="Ribsml_uS5_D2-typ_fold_subgr"/>
</dbReference>
<dbReference type="Gene3D" id="3.30.230.10">
    <property type="match status" value="1"/>
</dbReference>
<protein>
    <recommendedName>
        <fullName evidence="4">Small ribosomal subunit protein uS9</fullName>
    </recommendedName>
    <alternativeName>
        <fullName evidence="5">30S ribosomal protein S9</fullName>
    </alternativeName>
</protein>
<evidence type="ECO:0000256" key="2">
    <source>
        <dbReference type="ARBA" id="ARBA00022980"/>
    </source>
</evidence>
<dbReference type="GO" id="GO:0022627">
    <property type="term" value="C:cytosolic small ribosomal subunit"/>
    <property type="evidence" value="ECO:0007669"/>
    <property type="project" value="TreeGrafter"/>
</dbReference>
<dbReference type="AlphaFoldDB" id="A0A1G1WLY0"/>
<dbReference type="SUPFAM" id="SSF54211">
    <property type="entry name" value="Ribosomal protein S5 domain 2-like"/>
    <property type="match status" value="1"/>
</dbReference>
<dbReference type="Proteomes" id="UP000177821">
    <property type="component" value="Unassembled WGS sequence"/>
</dbReference>
<keyword evidence="3" id="KW-0687">Ribonucleoprotein</keyword>
<dbReference type="InterPro" id="IPR020568">
    <property type="entry name" value="Ribosomal_Su5_D2-typ_SF"/>
</dbReference>
<evidence type="ECO:0000256" key="5">
    <source>
        <dbReference type="ARBA" id="ARBA00035523"/>
    </source>
</evidence>